<dbReference type="EMBL" id="JAEHNZ010000001">
    <property type="protein sequence ID" value="MBK0395019.1"/>
    <property type="molecule type" value="Genomic_DNA"/>
</dbReference>
<evidence type="ECO:0000313" key="1">
    <source>
        <dbReference type="EMBL" id="MBK0395019.1"/>
    </source>
</evidence>
<name>A0ABS1BP39_9NEIS</name>
<gene>
    <name evidence="1" type="ORF">JDW22_00100</name>
</gene>
<comment type="caution">
    <text evidence="1">The sequence shown here is derived from an EMBL/GenBank/DDBJ whole genome shotgun (WGS) entry which is preliminary data.</text>
</comment>
<reference evidence="1 2" key="1">
    <citation type="journal article" date="2021" name="Pathogens">
        <title>Isolation and Characterization of Kingella bonacorsii sp. nov., A Novel Kingella Species Detected in a Stable Periodontitis Subject.</title>
        <authorList>
            <person name="Antezack A."/>
            <person name="Boxberger M."/>
            <person name="Rolland C."/>
            <person name="Monnet-Corti V."/>
            <person name="La Scola B."/>
        </authorList>
    </citation>
    <scope>NUCLEOTIDE SEQUENCE [LARGE SCALE GENOMIC DNA]</scope>
    <source>
        <strain evidence="1 2">Marseille-Q4569</strain>
    </source>
</reference>
<organism evidence="1 2">
    <name type="scientific">Kingella bonacorsii</name>
    <dbReference type="NCBI Taxonomy" id="2796361"/>
    <lineage>
        <taxon>Bacteria</taxon>
        <taxon>Pseudomonadati</taxon>
        <taxon>Pseudomonadota</taxon>
        <taxon>Betaproteobacteria</taxon>
        <taxon>Neisseriales</taxon>
        <taxon>Neisseriaceae</taxon>
        <taxon>Kingella</taxon>
    </lineage>
</organism>
<dbReference type="RefSeq" id="WP_200520865.1">
    <property type="nucleotide sequence ID" value="NZ_JAEHNZ010000001.1"/>
</dbReference>
<proteinExistence type="predicted"/>
<evidence type="ECO:0000313" key="2">
    <source>
        <dbReference type="Proteomes" id="UP000614058"/>
    </source>
</evidence>
<dbReference type="Proteomes" id="UP000614058">
    <property type="component" value="Unassembled WGS sequence"/>
</dbReference>
<evidence type="ECO:0008006" key="3">
    <source>
        <dbReference type="Google" id="ProtNLM"/>
    </source>
</evidence>
<keyword evidence="2" id="KW-1185">Reference proteome</keyword>
<sequence>MNQTKALAFLCRHQPLSDSVRYWVRQAAMAFADPSPVAGLMISLRSADEDIRECAADALAFCRR</sequence>
<accession>A0ABS1BP39</accession>
<protein>
    <recommendedName>
        <fullName evidence="3">HEAT repeat</fullName>
    </recommendedName>
</protein>